<dbReference type="SUPFAM" id="SSF53756">
    <property type="entry name" value="UDP-Glycosyltransferase/glycogen phosphorylase"/>
    <property type="match status" value="1"/>
</dbReference>
<evidence type="ECO:0000313" key="1">
    <source>
        <dbReference type="EMBL" id="USE79589.1"/>
    </source>
</evidence>
<keyword evidence="2" id="KW-1185">Reference proteome</keyword>
<dbReference type="Pfam" id="PF13692">
    <property type="entry name" value="Glyco_trans_1_4"/>
    <property type="match status" value="1"/>
</dbReference>
<evidence type="ECO:0000313" key="2">
    <source>
        <dbReference type="Proteomes" id="UP001056648"/>
    </source>
</evidence>
<sequence>MSTGSWRNACRSTRRYTERPYAIRTMMKPRFASTPQSSAKPRVLMVTHVMPYPPAAGNEIRIYKMLSWFRRKGYAVTLVLKPLGDTEVSNQCILGLRDVVDELHVFDNRIVLPRPGGTMAKPVQVDTDFADAELSRIQDGFCPDWFAAEVAPIVAAVRPDVVIAQYVFMSRILELPECGDALKIIDAHDLFCRKQKTVEQYGIKNYSLSLTEAQESALLRRADIVLAIQKAEQDELRQLVPEVEALLTSFDLDIHHGDPAAVVPDHVLIVASSNEFNVKGTQDFLDYTWPLVRAARPGARLRVIGKVCQFVHCDDPTVSLLGFVESLEAEYEQAAVVVNPCRVGTGLKIKTIEALAWGKAHVAWPSAADGLRELGDVPAVIVHDAVAFAREIVALLAREPERVALQQAAHAFIEQHFGSESVYSALTGRIDACRNHDIEQVPA</sequence>
<accession>A0ABY4VUD2</accession>
<dbReference type="PANTHER" id="PTHR12526">
    <property type="entry name" value="GLYCOSYLTRANSFERASE"/>
    <property type="match status" value="1"/>
</dbReference>
<dbReference type="Proteomes" id="UP001056648">
    <property type="component" value="Chromosome 2"/>
</dbReference>
<dbReference type="PANTHER" id="PTHR12526:SF600">
    <property type="entry name" value="GLYCOSYL TRANSFERASE GROUP 1"/>
    <property type="match status" value="1"/>
</dbReference>
<dbReference type="Gene3D" id="3.40.50.2000">
    <property type="entry name" value="Glycogen Phosphorylase B"/>
    <property type="match status" value="1"/>
</dbReference>
<gene>
    <name evidence="1" type="ORF">NDR89_23680</name>
</gene>
<dbReference type="CDD" id="cd03801">
    <property type="entry name" value="GT4_PimA-like"/>
    <property type="match status" value="1"/>
</dbReference>
<reference evidence="1" key="1">
    <citation type="submission" date="2022-06" db="EMBL/GenBank/DDBJ databases">
        <title>Complete genome sequence and characterization of Cupriavidus gilardii QJ1 isolated from contaminating cells.</title>
        <authorList>
            <person name="Qi J."/>
        </authorList>
    </citation>
    <scope>NUCLEOTIDE SEQUENCE</scope>
    <source>
        <strain evidence="1">QJ1</strain>
    </source>
</reference>
<dbReference type="EMBL" id="CP098736">
    <property type="protein sequence ID" value="USE79589.1"/>
    <property type="molecule type" value="Genomic_DNA"/>
</dbReference>
<name>A0ABY4VUD2_9BURK</name>
<protein>
    <submittedName>
        <fullName evidence="1">Glycosyltransferase family 4 protein</fullName>
    </submittedName>
</protein>
<organism evidence="1 2">
    <name type="scientific">Cupriavidus gilardii</name>
    <dbReference type="NCBI Taxonomy" id="82541"/>
    <lineage>
        <taxon>Bacteria</taxon>
        <taxon>Pseudomonadati</taxon>
        <taxon>Pseudomonadota</taxon>
        <taxon>Betaproteobacteria</taxon>
        <taxon>Burkholderiales</taxon>
        <taxon>Burkholderiaceae</taxon>
        <taxon>Cupriavidus</taxon>
    </lineage>
</organism>
<proteinExistence type="predicted"/>
<dbReference type="RefSeq" id="WP_252253016.1">
    <property type="nucleotide sequence ID" value="NZ_CP098736.1"/>
</dbReference>